<sequence>MVNGSCMFPTTPNQTHADGIVPEGRTHGPRPVRPAAPLDGPTTSREGARGSIWSTGILQSGATC</sequence>
<dbReference type="EMBL" id="JAHLJV010000001">
    <property type="protein sequence ID" value="KAK1600078.1"/>
    <property type="molecule type" value="Genomic_DNA"/>
</dbReference>
<accession>A0AAD8VCG4</accession>
<feature type="region of interest" description="Disordered" evidence="1">
    <location>
        <begin position="1"/>
        <end position="64"/>
    </location>
</feature>
<dbReference type="AlphaFoldDB" id="A0AAD8VCG4"/>
<evidence type="ECO:0000313" key="2">
    <source>
        <dbReference type="EMBL" id="KAK1600078.1"/>
    </source>
</evidence>
<evidence type="ECO:0000256" key="1">
    <source>
        <dbReference type="SAM" id="MobiDB-lite"/>
    </source>
</evidence>
<dbReference type="Proteomes" id="UP001230504">
    <property type="component" value="Unassembled WGS sequence"/>
</dbReference>
<feature type="compositionally biased region" description="Polar residues" evidence="1">
    <location>
        <begin position="52"/>
        <end position="64"/>
    </location>
</feature>
<protein>
    <submittedName>
        <fullName evidence="2">Uncharacterized protein</fullName>
    </submittedName>
</protein>
<evidence type="ECO:0000313" key="3">
    <source>
        <dbReference type="Proteomes" id="UP001230504"/>
    </source>
</evidence>
<name>A0AAD8VCG4_9PEZI</name>
<comment type="caution">
    <text evidence="2">The sequence shown here is derived from an EMBL/GenBank/DDBJ whole genome shotgun (WGS) entry which is preliminary data.</text>
</comment>
<proteinExistence type="predicted"/>
<organism evidence="2 3">
    <name type="scientific">Colletotrichum navitas</name>
    <dbReference type="NCBI Taxonomy" id="681940"/>
    <lineage>
        <taxon>Eukaryota</taxon>
        <taxon>Fungi</taxon>
        <taxon>Dikarya</taxon>
        <taxon>Ascomycota</taxon>
        <taxon>Pezizomycotina</taxon>
        <taxon>Sordariomycetes</taxon>
        <taxon>Hypocreomycetidae</taxon>
        <taxon>Glomerellales</taxon>
        <taxon>Glomerellaceae</taxon>
        <taxon>Colletotrichum</taxon>
        <taxon>Colletotrichum graminicola species complex</taxon>
    </lineage>
</organism>
<dbReference type="RefSeq" id="XP_060420574.1">
    <property type="nucleotide sequence ID" value="XM_060556296.1"/>
</dbReference>
<gene>
    <name evidence="2" type="ORF">LY79DRAFT_532482</name>
</gene>
<reference evidence="2" key="1">
    <citation type="submission" date="2021-06" db="EMBL/GenBank/DDBJ databases">
        <title>Comparative genomics, transcriptomics and evolutionary studies reveal genomic signatures of adaptation to plant cell wall in hemibiotrophic fungi.</title>
        <authorList>
            <consortium name="DOE Joint Genome Institute"/>
            <person name="Baroncelli R."/>
            <person name="Diaz J.F."/>
            <person name="Benocci T."/>
            <person name="Peng M."/>
            <person name="Battaglia E."/>
            <person name="Haridas S."/>
            <person name="Andreopoulos W."/>
            <person name="Labutti K."/>
            <person name="Pangilinan J."/>
            <person name="Floch G.L."/>
            <person name="Makela M.R."/>
            <person name="Henrissat B."/>
            <person name="Grigoriev I.V."/>
            <person name="Crouch J.A."/>
            <person name="De Vries R.P."/>
            <person name="Sukno S.A."/>
            <person name="Thon M.R."/>
        </authorList>
    </citation>
    <scope>NUCLEOTIDE SEQUENCE</scope>
    <source>
        <strain evidence="2">CBS 125086</strain>
    </source>
</reference>
<keyword evidence="3" id="KW-1185">Reference proteome</keyword>
<dbReference type="GeneID" id="85440536"/>